<dbReference type="PANTHER" id="PTHR18829">
    <property type="entry name" value="PROTEIN YAE1 HOMOLOG"/>
    <property type="match status" value="1"/>
</dbReference>
<dbReference type="AlphaFoldDB" id="A0A250XCA7"/>
<sequence length="243" mass="26871">MCATYSGQTDSNDEDVWGDEEDEHEELAREARTRQHTFHHAGYREAIEEGKRATLQSGFNIGFREGVQAGLDWGQLDGMIQTLDIFCGQVAGTSGLRQEVNEMAKQFKDIPRRQAMLAAFKNILSAPPEECISQPSDSSICNLPKTAHGAPGFSAESSMTMQQGSSSAVITPSVNDDNIYNEDKYKNELDLGTDDEMREALRRLPAYMLETASEAVKDHEAIVLPDILSLIERLNANIQSLSL</sequence>
<evidence type="ECO:0000313" key="7">
    <source>
        <dbReference type="EMBL" id="GAX80714.1"/>
    </source>
</evidence>
<accession>A0A250XCA7</accession>
<protein>
    <recommendedName>
        <fullName evidence="6">Essential protein Yae1 N-terminal domain-containing protein</fullName>
    </recommendedName>
</protein>
<feature type="region of interest" description="Disordered" evidence="5">
    <location>
        <begin position="1"/>
        <end position="23"/>
    </location>
</feature>
<feature type="compositionally biased region" description="Polar residues" evidence="5">
    <location>
        <begin position="1"/>
        <end position="10"/>
    </location>
</feature>
<comment type="subcellular location">
    <subcellularLocation>
        <location evidence="2">Cytoplasm</location>
    </subcellularLocation>
    <subcellularLocation>
        <location evidence="1">Nucleus</location>
    </subcellularLocation>
</comment>
<dbReference type="OrthoDB" id="20086at2759"/>
<dbReference type="PANTHER" id="PTHR18829:SF0">
    <property type="entry name" value="PROTEIN YAE1 HOMOLOG"/>
    <property type="match status" value="1"/>
</dbReference>
<dbReference type="Proteomes" id="UP000232323">
    <property type="component" value="Unassembled WGS sequence"/>
</dbReference>
<evidence type="ECO:0000256" key="5">
    <source>
        <dbReference type="SAM" id="MobiDB-lite"/>
    </source>
</evidence>
<name>A0A250XCA7_9CHLO</name>
<proteinExistence type="predicted"/>
<evidence type="ECO:0000313" key="8">
    <source>
        <dbReference type="Proteomes" id="UP000232323"/>
    </source>
</evidence>
<dbReference type="GO" id="GO:0005737">
    <property type="term" value="C:cytoplasm"/>
    <property type="evidence" value="ECO:0007669"/>
    <property type="project" value="UniProtKB-SubCell"/>
</dbReference>
<evidence type="ECO:0000259" key="6">
    <source>
        <dbReference type="Pfam" id="PF09811"/>
    </source>
</evidence>
<evidence type="ECO:0000256" key="3">
    <source>
        <dbReference type="ARBA" id="ARBA00022490"/>
    </source>
</evidence>
<feature type="domain" description="Essential protein Yae1 N-terminal" evidence="6">
    <location>
        <begin position="42"/>
        <end position="79"/>
    </location>
</feature>
<dbReference type="STRING" id="1157962.A0A250XCA7"/>
<organism evidence="7 8">
    <name type="scientific">Chlamydomonas eustigma</name>
    <dbReference type="NCBI Taxonomy" id="1157962"/>
    <lineage>
        <taxon>Eukaryota</taxon>
        <taxon>Viridiplantae</taxon>
        <taxon>Chlorophyta</taxon>
        <taxon>core chlorophytes</taxon>
        <taxon>Chlorophyceae</taxon>
        <taxon>CS clade</taxon>
        <taxon>Chlamydomonadales</taxon>
        <taxon>Chlamydomonadaceae</taxon>
        <taxon>Chlamydomonas</taxon>
    </lineage>
</organism>
<dbReference type="InterPro" id="IPR038881">
    <property type="entry name" value="Yae1-like"/>
</dbReference>
<dbReference type="GO" id="GO:0005634">
    <property type="term" value="C:nucleus"/>
    <property type="evidence" value="ECO:0007669"/>
    <property type="project" value="UniProtKB-SubCell"/>
</dbReference>
<keyword evidence="3" id="KW-0963">Cytoplasm</keyword>
<evidence type="ECO:0000256" key="1">
    <source>
        <dbReference type="ARBA" id="ARBA00004123"/>
    </source>
</evidence>
<keyword evidence="8" id="KW-1185">Reference proteome</keyword>
<evidence type="ECO:0000256" key="4">
    <source>
        <dbReference type="ARBA" id="ARBA00023242"/>
    </source>
</evidence>
<gene>
    <name evidence="7" type="ORF">CEUSTIGMA_g8149.t1</name>
</gene>
<keyword evidence="4" id="KW-0539">Nucleus</keyword>
<evidence type="ECO:0000256" key="2">
    <source>
        <dbReference type="ARBA" id="ARBA00004496"/>
    </source>
</evidence>
<dbReference type="EMBL" id="BEGY01000056">
    <property type="protein sequence ID" value="GAX80714.1"/>
    <property type="molecule type" value="Genomic_DNA"/>
</dbReference>
<comment type="caution">
    <text evidence="7">The sequence shown here is derived from an EMBL/GenBank/DDBJ whole genome shotgun (WGS) entry which is preliminary data.</text>
</comment>
<dbReference type="InterPro" id="IPR019191">
    <property type="entry name" value="Essential_protein_Yae1_N"/>
</dbReference>
<feature type="compositionally biased region" description="Acidic residues" evidence="5">
    <location>
        <begin position="11"/>
        <end position="23"/>
    </location>
</feature>
<reference evidence="7 8" key="1">
    <citation type="submission" date="2017-08" db="EMBL/GenBank/DDBJ databases">
        <title>Acidophilic green algal genome provides insights into adaptation to an acidic environment.</title>
        <authorList>
            <person name="Hirooka S."/>
            <person name="Hirose Y."/>
            <person name="Kanesaki Y."/>
            <person name="Higuchi S."/>
            <person name="Fujiwara T."/>
            <person name="Onuma R."/>
            <person name="Era A."/>
            <person name="Ohbayashi R."/>
            <person name="Uzuka A."/>
            <person name="Nozaki H."/>
            <person name="Yoshikawa H."/>
            <person name="Miyagishima S.Y."/>
        </authorList>
    </citation>
    <scope>NUCLEOTIDE SEQUENCE [LARGE SCALE GENOMIC DNA]</scope>
    <source>
        <strain evidence="7 8">NIES-2499</strain>
    </source>
</reference>
<dbReference type="Pfam" id="PF09811">
    <property type="entry name" value="Yae1_N"/>
    <property type="match status" value="1"/>
</dbReference>